<feature type="non-terminal residue" evidence="1">
    <location>
        <position position="1"/>
    </location>
</feature>
<dbReference type="AlphaFoldDB" id="A0A151J5T4"/>
<name>A0A151J5T4_9HYME</name>
<evidence type="ECO:0000313" key="1">
    <source>
        <dbReference type="EMBL" id="KYN18568.1"/>
    </source>
</evidence>
<dbReference type="Proteomes" id="UP000078492">
    <property type="component" value="Unassembled WGS sequence"/>
</dbReference>
<sequence length="251" mass="28861">SMMEDLLLQQRVSMRTIKRALENFKKIGRANLTYGIVRNRLQTFKENYARCELLHAQLLKVVTNEQQEAERYFKEDVFGELEDVYNAASDFIADALAVLEPGHAPSSPGLSVSHNQQTEKATAPLPRLNLPRFSGEFREWETFRDQFRSMVIDHTELSNVARMQYLYTCLKGEARNALRNLPLTEANFKVAWDILLARYNDKRRLISEHIHALHTLPVVNSDSAQELALLRDKATMIIQTLQNLGHSSYSL</sequence>
<dbReference type="Pfam" id="PF03564">
    <property type="entry name" value="DUF1759"/>
    <property type="match status" value="1"/>
</dbReference>
<dbReference type="EMBL" id="KQ979946">
    <property type="protein sequence ID" value="KYN18568.1"/>
    <property type="molecule type" value="Genomic_DNA"/>
</dbReference>
<keyword evidence="2" id="KW-1185">Reference proteome</keyword>
<organism evidence="1 2">
    <name type="scientific">Trachymyrmex cornetzi</name>
    <dbReference type="NCBI Taxonomy" id="471704"/>
    <lineage>
        <taxon>Eukaryota</taxon>
        <taxon>Metazoa</taxon>
        <taxon>Ecdysozoa</taxon>
        <taxon>Arthropoda</taxon>
        <taxon>Hexapoda</taxon>
        <taxon>Insecta</taxon>
        <taxon>Pterygota</taxon>
        <taxon>Neoptera</taxon>
        <taxon>Endopterygota</taxon>
        <taxon>Hymenoptera</taxon>
        <taxon>Apocrita</taxon>
        <taxon>Aculeata</taxon>
        <taxon>Formicoidea</taxon>
        <taxon>Formicidae</taxon>
        <taxon>Myrmicinae</taxon>
        <taxon>Trachymyrmex</taxon>
    </lineage>
</organism>
<protein>
    <submittedName>
        <fullName evidence="1">Uncharacterized protein</fullName>
    </submittedName>
</protein>
<dbReference type="InterPro" id="IPR005312">
    <property type="entry name" value="DUF1759"/>
</dbReference>
<proteinExistence type="predicted"/>
<dbReference type="PANTHER" id="PTHR22954:SF3">
    <property type="entry name" value="PROTEIN CBG08539"/>
    <property type="match status" value="1"/>
</dbReference>
<evidence type="ECO:0000313" key="2">
    <source>
        <dbReference type="Proteomes" id="UP000078492"/>
    </source>
</evidence>
<gene>
    <name evidence="1" type="ORF">ALC57_09120</name>
</gene>
<accession>A0A151J5T4</accession>
<dbReference type="PANTHER" id="PTHR22954">
    <property type="entry name" value="RETROVIRAL PROTEASE-RELATED"/>
    <property type="match status" value="1"/>
</dbReference>
<reference evidence="1 2" key="1">
    <citation type="submission" date="2015-09" db="EMBL/GenBank/DDBJ databases">
        <title>Trachymyrmex cornetzi WGS genome.</title>
        <authorList>
            <person name="Nygaard S."/>
            <person name="Hu H."/>
            <person name="Boomsma J."/>
            <person name="Zhang G."/>
        </authorList>
    </citation>
    <scope>NUCLEOTIDE SEQUENCE [LARGE SCALE GENOMIC DNA]</scope>
    <source>
        <strain evidence="1">Tcor2-1</strain>
        <tissue evidence="1">Whole body</tissue>
    </source>
</reference>
<dbReference type="STRING" id="471704.A0A151J5T4"/>